<feature type="coiled-coil region" evidence="3">
    <location>
        <begin position="174"/>
        <end position="201"/>
    </location>
</feature>
<dbReference type="GO" id="GO:0008643">
    <property type="term" value="P:carbohydrate transport"/>
    <property type="evidence" value="ECO:0007669"/>
    <property type="project" value="InterPro"/>
</dbReference>
<keyword evidence="2" id="KW-0732">Signal</keyword>
<dbReference type="OrthoDB" id="580845at2"/>
<evidence type="ECO:0000256" key="2">
    <source>
        <dbReference type="RuleBase" id="RU363072"/>
    </source>
</evidence>
<evidence type="ECO:0000256" key="3">
    <source>
        <dbReference type="SAM" id="Coils"/>
    </source>
</evidence>
<feature type="domain" description="SLH" evidence="4">
    <location>
        <begin position="100"/>
        <end position="164"/>
    </location>
</feature>
<dbReference type="InterPro" id="IPR001119">
    <property type="entry name" value="SLH_dom"/>
</dbReference>
<comment type="similarity">
    <text evidence="1 2">Belongs to the OprB family.</text>
</comment>
<name>B8HSI5_CYAP4</name>
<protein>
    <submittedName>
        <fullName evidence="5">Carbohydrate-selective porin OprB</fullName>
    </submittedName>
</protein>
<dbReference type="InterPro" id="IPR047684">
    <property type="entry name" value="Por_som-like"/>
</dbReference>
<reference evidence="5" key="1">
    <citation type="submission" date="2009-01" db="EMBL/GenBank/DDBJ databases">
        <title>Complete sequence of chromosome Cyanothece sp. PCC 7425.</title>
        <authorList>
            <consortium name="US DOE Joint Genome Institute"/>
            <person name="Lucas S."/>
            <person name="Copeland A."/>
            <person name="Lapidus A."/>
            <person name="Glavina del Rio T."/>
            <person name="Dalin E."/>
            <person name="Tice H."/>
            <person name="Bruce D."/>
            <person name="Goodwin L."/>
            <person name="Pitluck S."/>
            <person name="Sims D."/>
            <person name="Meineke L."/>
            <person name="Brettin T."/>
            <person name="Detter J.C."/>
            <person name="Han C."/>
            <person name="Larimer F."/>
            <person name="Land M."/>
            <person name="Hauser L."/>
            <person name="Kyrpides N."/>
            <person name="Ovchinnikova G."/>
            <person name="Liberton M."/>
            <person name="Stoeckel J."/>
            <person name="Banerjee A."/>
            <person name="Singh A."/>
            <person name="Page L."/>
            <person name="Sato H."/>
            <person name="Zhao L."/>
            <person name="Sherman L."/>
            <person name="Pakrasi H."/>
            <person name="Richardson P."/>
        </authorList>
    </citation>
    <scope>NUCLEOTIDE SEQUENCE</scope>
    <source>
        <strain evidence="5">PCC 7425</strain>
    </source>
</reference>
<dbReference type="KEGG" id="cyn:Cyan7425_3648"/>
<gene>
    <name evidence="5" type="ordered locus">Cyan7425_3648</name>
</gene>
<feature type="chain" id="PRO_5002873676" evidence="2">
    <location>
        <begin position="23"/>
        <end position="622"/>
    </location>
</feature>
<feature type="signal peptide" evidence="2">
    <location>
        <begin position="1"/>
        <end position="22"/>
    </location>
</feature>
<dbReference type="EMBL" id="CP001344">
    <property type="protein sequence ID" value="ACL45968.1"/>
    <property type="molecule type" value="Genomic_DNA"/>
</dbReference>
<dbReference type="Pfam" id="PF00395">
    <property type="entry name" value="SLH"/>
    <property type="match status" value="1"/>
</dbReference>
<dbReference type="AlphaFoldDB" id="B8HSI5"/>
<accession>B8HSI5</accession>
<dbReference type="InterPro" id="IPR038673">
    <property type="entry name" value="OprB_sf"/>
</dbReference>
<evidence type="ECO:0000313" key="5">
    <source>
        <dbReference type="EMBL" id="ACL45968.1"/>
    </source>
</evidence>
<dbReference type="PROSITE" id="PS51272">
    <property type="entry name" value="SLH"/>
    <property type="match status" value="1"/>
</dbReference>
<dbReference type="STRING" id="395961.Cyan7425_3648"/>
<dbReference type="Pfam" id="PF04966">
    <property type="entry name" value="OprB"/>
    <property type="match status" value="1"/>
</dbReference>
<dbReference type="HOGENOM" id="CLU_018575_1_0_3"/>
<dbReference type="GO" id="GO:0015288">
    <property type="term" value="F:porin activity"/>
    <property type="evidence" value="ECO:0007669"/>
    <property type="project" value="InterPro"/>
</dbReference>
<evidence type="ECO:0000259" key="4">
    <source>
        <dbReference type="PROSITE" id="PS51272"/>
    </source>
</evidence>
<dbReference type="InterPro" id="IPR051465">
    <property type="entry name" value="Cell_Envelope_Struct_Comp"/>
</dbReference>
<dbReference type="GO" id="GO:0016020">
    <property type="term" value="C:membrane"/>
    <property type="evidence" value="ECO:0007669"/>
    <property type="project" value="InterPro"/>
</dbReference>
<proteinExistence type="inferred from homology"/>
<dbReference type="NCBIfam" id="NF033921">
    <property type="entry name" value="por_somb"/>
    <property type="match status" value="1"/>
</dbReference>
<sequence>MKKILMLGGSLTVLALPQSAWATGLELSASPLTPTPDVSLPASPVNPPDLLAQTPTAPVSDIASLQAGSNPVKPAPATNVNSVSNLLLEAERGSAPQVTSVSQLSDVRPTDWAFQALQSLVEKYGCIAGYPDGTFRGNRAATRFELAAALNACLDVISDRFATKEDLATVRKLQEELAAELATLRGRVDGLEARTAKLEAQQFSTTTKLSGEAIFQATQYASGDRPVPAGFPQGFNGDVGDNLFVNGRSTLNLLTSFSGKDLLITSLQAGNYPTNTTGLPAGFPGTLAPQVTQVGSNNTFSLYTLQYRFPVLNDKVTIIATAIGGELADFVDTLNPLDSDGQGALSAFGLRNPIYRQITRFVNPNFSAAGAGFSADITDQISFAGGYLVPLYSASNPLPQVGQPAPIPSGGGLTAGDYAAIAQLTFRPLKSLGFGLTYVRSYTQSPFFGMSFAGYTGSTRAQTGLSSFLSPAAVVPTSANSGGFEFSWNAHRRVIVSGWVGASFTEAEDNGGFTVDNEGFFRPINRGDTSTVLNYALTFAFPDLFLKGSMGGLVLGSQPQVIASSINNNTDPDMNFHVEGFYRLQVNDNISITPGVFAVFNPEGNSQNDTVVVGTIRTTFTF</sequence>
<evidence type="ECO:0000256" key="1">
    <source>
        <dbReference type="ARBA" id="ARBA00008769"/>
    </source>
</evidence>
<dbReference type="InterPro" id="IPR007049">
    <property type="entry name" value="Carb-sel_porin_OprB"/>
</dbReference>
<dbReference type="Gene3D" id="2.40.160.180">
    <property type="entry name" value="Carbohydrate-selective porin OprB"/>
    <property type="match status" value="1"/>
</dbReference>
<organism evidence="5">
    <name type="scientific">Cyanothece sp. (strain PCC 7425 / ATCC 29141)</name>
    <dbReference type="NCBI Taxonomy" id="395961"/>
    <lineage>
        <taxon>Bacteria</taxon>
        <taxon>Bacillati</taxon>
        <taxon>Cyanobacteriota</taxon>
        <taxon>Cyanophyceae</taxon>
        <taxon>Gomontiellales</taxon>
        <taxon>Cyanothecaceae</taxon>
        <taxon>Cyanothece</taxon>
    </lineage>
</organism>
<keyword evidence="3" id="KW-0175">Coiled coil</keyword>
<dbReference type="PANTHER" id="PTHR43308">
    <property type="entry name" value="OUTER MEMBRANE PROTEIN ALPHA-RELATED"/>
    <property type="match status" value="1"/>
</dbReference>
<dbReference type="PANTHER" id="PTHR43308:SF1">
    <property type="entry name" value="OUTER MEMBRANE PROTEIN ALPHA"/>
    <property type="match status" value="1"/>
</dbReference>
<dbReference type="eggNOG" id="COG2067">
    <property type="taxonomic scope" value="Bacteria"/>
</dbReference>